<dbReference type="RefSeq" id="WP_408905436.1">
    <property type="nucleotide sequence ID" value="NZ_JAROCE010000002.1"/>
</dbReference>
<dbReference type="Proteomes" id="UP001630303">
    <property type="component" value="Unassembled WGS sequence"/>
</dbReference>
<evidence type="ECO:0000313" key="3">
    <source>
        <dbReference type="Proteomes" id="UP001630303"/>
    </source>
</evidence>
<sequence length="182" mass="20295">MTDDQVRQIVEALQGNPWEPWIAGMISVVSIVIGFLLALWQQTISDRKRRVETVAERRRLTVLAAAEGPMRLAFARDSEIADELRLMRQSTPGVLNGLDEADASGHVAGWWLRATGKLMRMPPPGQDGEGLRDRARVALLIADRLQKWQKGEQAADEFIEANDSAWEAVWAEDSAHRPSGDN</sequence>
<keyword evidence="1" id="KW-0812">Transmembrane</keyword>
<gene>
    <name evidence="2" type="ORF">P5G46_08145</name>
</gene>
<feature type="transmembrane region" description="Helical" evidence="1">
    <location>
        <begin position="20"/>
        <end position="40"/>
    </location>
</feature>
<protein>
    <recommendedName>
        <fullName evidence="4">Secreted protein</fullName>
    </recommendedName>
</protein>
<evidence type="ECO:0000256" key="1">
    <source>
        <dbReference type="SAM" id="Phobius"/>
    </source>
</evidence>
<keyword evidence="1" id="KW-1133">Transmembrane helix</keyword>
<organism evidence="2 3">
    <name type="scientific">Microbacterium mcarthurae</name>
    <dbReference type="NCBI Taxonomy" id="3035918"/>
    <lineage>
        <taxon>Bacteria</taxon>
        <taxon>Bacillati</taxon>
        <taxon>Actinomycetota</taxon>
        <taxon>Actinomycetes</taxon>
        <taxon>Micrococcales</taxon>
        <taxon>Microbacteriaceae</taxon>
        <taxon>Microbacterium</taxon>
    </lineage>
</organism>
<evidence type="ECO:0008006" key="4">
    <source>
        <dbReference type="Google" id="ProtNLM"/>
    </source>
</evidence>
<keyword evidence="3" id="KW-1185">Reference proteome</keyword>
<keyword evidence="1" id="KW-0472">Membrane</keyword>
<dbReference type="EMBL" id="JAROCE010000002">
    <property type="protein sequence ID" value="MFM2720472.1"/>
    <property type="molecule type" value="Genomic_DNA"/>
</dbReference>
<evidence type="ECO:0000313" key="2">
    <source>
        <dbReference type="EMBL" id="MFM2720472.1"/>
    </source>
</evidence>
<accession>A0ABW9GFC3</accession>
<proteinExistence type="predicted"/>
<reference evidence="2 3" key="1">
    <citation type="submission" date="2023-03" db="EMBL/GenBank/DDBJ databases">
        <title>MT1 and MT2 Draft Genomes of Novel Species.</title>
        <authorList>
            <person name="Venkateswaran K."/>
        </authorList>
    </citation>
    <scope>NUCLEOTIDE SEQUENCE [LARGE SCALE GENOMIC DNA]</scope>
    <source>
        <strain evidence="2 3">IF8SW-P5</strain>
    </source>
</reference>
<comment type="caution">
    <text evidence="2">The sequence shown here is derived from an EMBL/GenBank/DDBJ whole genome shotgun (WGS) entry which is preliminary data.</text>
</comment>
<name>A0ABW9GFC3_9MICO</name>